<evidence type="ECO:0000259" key="4">
    <source>
        <dbReference type="PROSITE" id="PS51379"/>
    </source>
</evidence>
<dbReference type="GeneID" id="17271502"/>
<keyword evidence="1" id="KW-0479">Metal-binding</keyword>
<evidence type="ECO:0000313" key="6">
    <source>
        <dbReference type="Proteomes" id="UP000013827"/>
    </source>
</evidence>
<dbReference type="KEGG" id="ehx:EMIHUDRAFT_48003"/>
<dbReference type="EnsemblProtists" id="EOD25956">
    <property type="protein sequence ID" value="EOD25956"/>
    <property type="gene ID" value="EMIHUDRAFT_48003"/>
</dbReference>
<dbReference type="STRING" id="2903.R1ESN7"/>
<dbReference type="AlphaFoldDB" id="A0A0D3K708"/>
<dbReference type="GeneID" id="17276816"/>
<dbReference type="eggNOG" id="KOG0716">
    <property type="taxonomic scope" value="Eukaryota"/>
</dbReference>
<dbReference type="PaxDb" id="2903-EOD25956"/>
<dbReference type="PANTHER" id="PTHR44579">
    <property type="entry name" value="OS01G0730500 PROTEIN"/>
    <property type="match status" value="1"/>
</dbReference>
<dbReference type="HOGENOM" id="CLU_139698_4_1_1"/>
<dbReference type="KEGG" id="ehx:EMIHUDRAFT_58679"/>
<reference evidence="5" key="2">
    <citation type="submission" date="2024-10" db="UniProtKB">
        <authorList>
            <consortium name="EnsemblProtists"/>
        </authorList>
    </citation>
    <scope>IDENTIFICATION</scope>
</reference>
<dbReference type="RefSeq" id="XP_005783972.1">
    <property type="nucleotide sequence ID" value="XM_005783915.1"/>
</dbReference>
<name>A0A0D3K708_EMIH1</name>
<dbReference type="PANTHER" id="PTHR44579:SF2">
    <property type="entry name" value="OS01G0730500 PROTEIN"/>
    <property type="match status" value="1"/>
</dbReference>
<accession>A0A0D3K708</accession>
<dbReference type="GO" id="GO:0051536">
    <property type="term" value="F:iron-sulfur cluster binding"/>
    <property type="evidence" value="ECO:0007669"/>
    <property type="project" value="UniProtKB-KW"/>
</dbReference>
<dbReference type="InterPro" id="IPR017896">
    <property type="entry name" value="4Fe4S_Fe-S-bd"/>
</dbReference>
<dbReference type="SUPFAM" id="SSF54862">
    <property type="entry name" value="4Fe-4S ferredoxins"/>
    <property type="match status" value="1"/>
</dbReference>
<keyword evidence="2" id="KW-0408">Iron</keyword>
<dbReference type="Pfam" id="PF13370">
    <property type="entry name" value="Fer4_13"/>
    <property type="match status" value="1"/>
</dbReference>
<keyword evidence="3" id="KW-0411">Iron-sulfur</keyword>
<dbReference type="GO" id="GO:0009055">
    <property type="term" value="F:electron transfer activity"/>
    <property type="evidence" value="ECO:0007669"/>
    <property type="project" value="InterPro"/>
</dbReference>
<feature type="domain" description="4Fe-4S ferredoxin-type" evidence="4">
    <location>
        <begin position="9"/>
        <end position="37"/>
    </location>
</feature>
<dbReference type="OMA" id="HWVPFES"/>
<dbReference type="RefSeq" id="XP_005778385.1">
    <property type="nucleotide sequence ID" value="XM_005778328.1"/>
</dbReference>
<sequence>EAGEPVLARMTYVDEETCIGCKNCALVARNTFVMNDDFAGKARVFSQGGDSEDLIDEAIDTCPVNCIHYVSFEDLVTLESER</sequence>
<organism evidence="5 6">
    <name type="scientific">Emiliania huxleyi (strain CCMP1516)</name>
    <dbReference type="NCBI Taxonomy" id="280463"/>
    <lineage>
        <taxon>Eukaryota</taxon>
        <taxon>Haptista</taxon>
        <taxon>Haptophyta</taxon>
        <taxon>Prymnesiophyceae</taxon>
        <taxon>Isochrysidales</taxon>
        <taxon>Noelaerhabdaceae</taxon>
        <taxon>Emiliania</taxon>
    </lineage>
</organism>
<dbReference type="Gene3D" id="3.30.70.20">
    <property type="match status" value="1"/>
</dbReference>
<dbReference type="InterPro" id="IPR001080">
    <property type="entry name" value="3Fe4S_ferredoxin"/>
</dbReference>
<evidence type="ECO:0000256" key="2">
    <source>
        <dbReference type="ARBA" id="ARBA00023004"/>
    </source>
</evidence>
<evidence type="ECO:0000313" key="5">
    <source>
        <dbReference type="EnsemblProtists" id="EOD31543"/>
    </source>
</evidence>
<dbReference type="Proteomes" id="UP000013827">
    <property type="component" value="Unassembled WGS sequence"/>
</dbReference>
<evidence type="ECO:0000256" key="1">
    <source>
        <dbReference type="ARBA" id="ARBA00022723"/>
    </source>
</evidence>
<dbReference type="GO" id="GO:0005506">
    <property type="term" value="F:iron ion binding"/>
    <property type="evidence" value="ECO:0007669"/>
    <property type="project" value="InterPro"/>
</dbReference>
<dbReference type="EnsemblProtists" id="EOD31543">
    <property type="protein sequence ID" value="EOD31543"/>
    <property type="gene ID" value="EMIHUDRAFT_58679"/>
</dbReference>
<dbReference type="PROSITE" id="PS51379">
    <property type="entry name" value="4FE4S_FER_2"/>
    <property type="match status" value="1"/>
</dbReference>
<protein>
    <recommendedName>
        <fullName evidence="4">4Fe-4S ferredoxin-type domain-containing protein</fullName>
    </recommendedName>
</protein>
<keyword evidence="6" id="KW-1185">Reference proteome</keyword>
<proteinExistence type="predicted"/>
<evidence type="ECO:0000256" key="3">
    <source>
        <dbReference type="ARBA" id="ARBA00023014"/>
    </source>
</evidence>
<reference evidence="6" key="1">
    <citation type="journal article" date="2013" name="Nature">
        <title>Pan genome of the phytoplankton Emiliania underpins its global distribution.</title>
        <authorList>
            <person name="Read B.A."/>
            <person name="Kegel J."/>
            <person name="Klute M.J."/>
            <person name="Kuo A."/>
            <person name="Lefebvre S.C."/>
            <person name="Maumus F."/>
            <person name="Mayer C."/>
            <person name="Miller J."/>
            <person name="Monier A."/>
            <person name="Salamov A."/>
            <person name="Young J."/>
            <person name="Aguilar M."/>
            <person name="Claverie J.M."/>
            <person name="Frickenhaus S."/>
            <person name="Gonzalez K."/>
            <person name="Herman E.K."/>
            <person name="Lin Y.C."/>
            <person name="Napier J."/>
            <person name="Ogata H."/>
            <person name="Sarno A.F."/>
            <person name="Shmutz J."/>
            <person name="Schroeder D."/>
            <person name="de Vargas C."/>
            <person name="Verret F."/>
            <person name="von Dassow P."/>
            <person name="Valentin K."/>
            <person name="Van de Peer Y."/>
            <person name="Wheeler G."/>
            <person name="Dacks J.B."/>
            <person name="Delwiche C.F."/>
            <person name="Dyhrman S.T."/>
            <person name="Glockner G."/>
            <person name="John U."/>
            <person name="Richards T."/>
            <person name="Worden A.Z."/>
            <person name="Zhang X."/>
            <person name="Grigoriev I.V."/>
            <person name="Allen A.E."/>
            <person name="Bidle K."/>
            <person name="Borodovsky M."/>
            <person name="Bowler C."/>
            <person name="Brownlee C."/>
            <person name="Cock J.M."/>
            <person name="Elias M."/>
            <person name="Gladyshev V.N."/>
            <person name="Groth M."/>
            <person name="Guda C."/>
            <person name="Hadaegh A."/>
            <person name="Iglesias-Rodriguez M.D."/>
            <person name="Jenkins J."/>
            <person name="Jones B.M."/>
            <person name="Lawson T."/>
            <person name="Leese F."/>
            <person name="Lindquist E."/>
            <person name="Lobanov A."/>
            <person name="Lomsadze A."/>
            <person name="Malik S.B."/>
            <person name="Marsh M.E."/>
            <person name="Mackinder L."/>
            <person name="Mock T."/>
            <person name="Mueller-Roeber B."/>
            <person name="Pagarete A."/>
            <person name="Parker M."/>
            <person name="Probert I."/>
            <person name="Quesneville H."/>
            <person name="Raines C."/>
            <person name="Rensing S.A."/>
            <person name="Riano-Pachon D.M."/>
            <person name="Richier S."/>
            <person name="Rokitta S."/>
            <person name="Shiraiwa Y."/>
            <person name="Soanes D.M."/>
            <person name="van der Giezen M."/>
            <person name="Wahlund T.M."/>
            <person name="Williams B."/>
            <person name="Wilson W."/>
            <person name="Wolfe G."/>
            <person name="Wurch L.L."/>
        </authorList>
    </citation>
    <scope>NUCLEOTIDE SEQUENCE</scope>
</reference>
<dbReference type="PRINTS" id="PR00352">
    <property type="entry name" value="3FE4SFRDOXIN"/>
</dbReference>